<evidence type="ECO:0000313" key="3">
    <source>
        <dbReference type="Proteomes" id="UP000252519"/>
    </source>
</evidence>
<feature type="compositionally biased region" description="Polar residues" evidence="1">
    <location>
        <begin position="23"/>
        <end position="42"/>
    </location>
</feature>
<dbReference type="EMBL" id="JOJR01001583">
    <property type="protein sequence ID" value="RCN30349.1"/>
    <property type="molecule type" value="Genomic_DNA"/>
</dbReference>
<sequence length="42" mass="5011">MREDKRQNRVRRQEKCSSHREVQLNQLANKTPPQTTISSLVF</sequence>
<gene>
    <name evidence="2" type="ORF">ANCCAN_23875</name>
</gene>
<feature type="compositionally biased region" description="Basic and acidic residues" evidence="1">
    <location>
        <begin position="1"/>
        <end position="22"/>
    </location>
</feature>
<comment type="caution">
    <text evidence="2">The sequence shown here is derived from an EMBL/GenBank/DDBJ whole genome shotgun (WGS) entry which is preliminary data.</text>
</comment>
<evidence type="ECO:0000256" key="1">
    <source>
        <dbReference type="SAM" id="MobiDB-lite"/>
    </source>
</evidence>
<dbReference type="Proteomes" id="UP000252519">
    <property type="component" value="Unassembled WGS sequence"/>
</dbReference>
<evidence type="ECO:0000313" key="2">
    <source>
        <dbReference type="EMBL" id="RCN30349.1"/>
    </source>
</evidence>
<feature type="region of interest" description="Disordered" evidence="1">
    <location>
        <begin position="1"/>
        <end position="42"/>
    </location>
</feature>
<reference evidence="2 3" key="1">
    <citation type="submission" date="2014-10" db="EMBL/GenBank/DDBJ databases">
        <title>Draft genome of the hookworm Ancylostoma caninum.</title>
        <authorList>
            <person name="Mitreva M."/>
        </authorList>
    </citation>
    <scope>NUCLEOTIDE SEQUENCE [LARGE SCALE GENOMIC DNA]</scope>
    <source>
        <strain evidence="2 3">Baltimore</strain>
    </source>
</reference>
<keyword evidence="3" id="KW-1185">Reference proteome</keyword>
<accession>A0A368FH85</accession>
<proteinExistence type="predicted"/>
<protein>
    <submittedName>
        <fullName evidence="2">Uncharacterized protein</fullName>
    </submittedName>
</protein>
<name>A0A368FH85_ANCCA</name>
<dbReference type="AlphaFoldDB" id="A0A368FH85"/>
<organism evidence="2 3">
    <name type="scientific">Ancylostoma caninum</name>
    <name type="common">Dog hookworm</name>
    <dbReference type="NCBI Taxonomy" id="29170"/>
    <lineage>
        <taxon>Eukaryota</taxon>
        <taxon>Metazoa</taxon>
        <taxon>Ecdysozoa</taxon>
        <taxon>Nematoda</taxon>
        <taxon>Chromadorea</taxon>
        <taxon>Rhabditida</taxon>
        <taxon>Rhabditina</taxon>
        <taxon>Rhabditomorpha</taxon>
        <taxon>Strongyloidea</taxon>
        <taxon>Ancylostomatidae</taxon>
        <taxon>Ancylostomatinae</taxon>
        <taxon>Ancylostoma</taxon>
    </lineage>
</organism>